<name>A0ACB8SPG8_9AGAM</name>
<dbReference type="Proteomes" id="UP000814140">
    <property type="component" value="Unassembled WGS sequence"/>
</dbReference>
<comment type="caution">
    <text evidence="1">The sequence shown here is derived from an EMBL/GenBank/DDBJ whole genome shotgun (WGS) entry which is preliminary data.</text>
</comment>
<protein>
    <submittedName>
        <fullName evidence="1">Uncharacterized protein</fullName>
    </submittedName>
</protein>
<dbReference type="EMBL" id="MU277235">
    <property type="protein sequence ID" value="KAI0058393.1"/>
    <property type="molecule type" value="Genomic_DNA"/>
</dbReference>
<proteinExistence type="predicted"/>
<reference evidence="1" key="1">
    <citation type="submission" date="2021-03" db="EMBL/GenBank/DDBJ databases">
        <authorList>
            <consortium name="DOE Joint Genome Institute"/>
            <person name="Ahrendt S."/>
            <person name="Looney B.P."/>
            <person name="Miyauchi S."/>
            <person name="Morin E."/>
            <person name="Drula E."/>
            <person name="Courty P.E."/>
            <person name="Chicoki N."/>
            <person name="Fauchery L."/>
            <person name="Kohler A."/>
            <person name="Kuo A."/>
            <person name="Labutti K."/>
            <person name="Pangilinan J."/>
            <person name="Lipzen A."/>
            <person name="Riley R."/>
            <person name="Andreopoulos W."/>
            <person name="He G."/>
            <person name="Johnson J."/>
            <person name="Barry K.W."/>
            <person name="Grigoriev I.V."/>
            <person name="Nagy L."/>
            <person name="Hibbett D."/>
            <person name="Henrissat B."/>
            <person name="Matheny P.B."/>
            <person name="Labbe J."/>
            <person name="Martin F."/>
        </authorList>
    </citation>
    <scope>NUCLEOTIDE SEQUENCE</scope>
    <source>
        <strain evidence="1">HHB10654</strain>
    </source>
</reference>
<evidence type="ECO:0000313" key="1">
    <source>
        <dbReference type="EMBL" id="KAI0058393.1"/>
    </source>
</evidence>
<organism evidence="1 2">
    <name type="scientific">Artomyces pyxidatus</name>
    <dbReference type="NCBI Taxonomy" id="48021"/>
    <lineage>
        <taxon>Eukaryota</taxon>
        <taxon>Fungi</taxon>
        <taxon>Dikarya</taxon>
        <taxon>Basidiomycota</taxon>
        <taxon>Agaricomycotina</taxon>
        <taxon>Agaricomycetes</taxon>
        <taxon>Russulales</taxon>
        <taxon>Auriscalpiaceae</taxon>
        <taxon>Artomyces</taxon>
    </lineage>
</organism>
<accession>A0ACB8SPG8</accession>
<sequence length="385" mass="43905">MEFFDDEDVDVITIGTDHTPAAQPLFPAFIAQFFPIWALFGEYVGLHMTLDRLFTGSLLFWITREEHLRQSTIDRLVVAHWAYLLLQETLPVTRRRPLEELDFVIWADNEFVDSVSRLCLGMRTRFRLVNAHFLEPANPNSLDLTPQERAMGYGVLMLRPDGSIPTNAQIAANVAEWLEGNKFLHSGRRNAQGGIIEDYQNAVVYLVIERALYRTLADRAEMLSSSMDLTSLPNSLSRKVPIGAIAFGGATAFYHLNCRSDGKRVNRPFGAIYRRFYTGIVERINFLREDPVWAAQDDEFRTIMAERRSLSVQVYMLGKFMHRVRNVLGAVNERERARQSPVSLADKARLRTCVPDSNREATSRTAGTTESSSRRVVLRESWLEG</sequence>
<gene>
    <name evidence="1" type="ORF">BV25DRAFT_1840963</name>
</gene>
<keyword evidence="2" id="KW-1185">Reference proteome</keyword>
<evidence type="ECO:0000313" key="2">
    <source>
        <dbReference type="Proteomes" id="UP000814140"/>
    </source>
</evidence>
<reference evidence="1" key="2">
    <citation type="journal article" date="2022" name="New Phytol.">
        <title>Evolutionary transition to the ectomycorrhizal habit in the genomes of a hyperdiverse lineage of mushroom-forming fungi.</title>
        <authorList>
            <person name="Looney B."/>
            <person name="Miyauchi S."/>
            <person name="Morin E."/>
            <person name="Drula E."/>
            <person name="Courty P.E."/>
            <person name="Kohler A."/>
            <person name="Kuo A."/>
            <person name="LaButti K."/>
            <person name="Pangilinan J."/>
            <person name="Lipzen A."/>
            <person name="Riley R."/>
            <person name="Andreopoulos W."/>
            <person name="He G."/>
            <person name="Johnson J."/>
            <person name="Nolan M."/>
            <person name="Tritt A."/>
            <person name="Barry K.W."/>
            <person name="Grigoriev I.V."/>
            <person name="Nagy L.G."/>
            <person name="Hibbett D."/>
            <person name="Henrissat B."/>
            <person name="Matheny P.B."/>
            <person name="Labbe J."/>
            <person name="Martin F.M."/>
        </authorList>
    </citation>
    <scope>NUCLEOTIDE SEQUENCE</scope>
    <source>
        <strain evidence="1">HHB10654</strain>
    </source>
</reference>